<feature type="transmembrane region" description="Helical" evidence="1">
    <location>
        <begin position="341"/>
        <end position="358"/>
    </location>
</feature>
<sequence length="478" mass="51430">MTQPSPPVEGSRVGIGRASRWWLPAAVAVVGFCWFGALSIGRWNDGHVANYDLGIFAQGAQSWAHGHLPVSHIRGMRLLGDHFSPILVIWGGLWWLWPDPRVLLLTQTVLLAATLTLIVAVAQRRIGTRAAVAIAVIGLLSRGVLTADLYDVHEVAFAAPAVAILCVALLRRDFRWCVMASVALVLTKEDLGLTVLAAGGCWWLLNRRDGWRKPFILLLIGVLGLLTAMVVIAHFSGGGQSGYLGYFGSGGPRGMTTPADHSITPLRLLPVALFLATTMIVGCRSVLALLAVPTLLWRAVSSNEHYWSLDFHYDLVLWPIALLAFVDAVQRHGLPRARSVLGVLAGVGVVTNVALGVWEVRLKAATPAQTLATAPVVRAIQRLAAEHVPAGARIGTQNDVGAYLVARYDVYSLHPGPSPTVGYAMFTSEDTWAFPLPVCARDALTAKGRSTPGWQVWQDGTVTLVKFASVQVAPVTCR</sequence>
<name>A0A561E849_9MICO</name>
<keyword evidence="3" id="KW-1185">Reference proteome</keyword>
<dbReference type="EMBL" id="VIVQ01000001">
    <property type="protein sequence ID" value="TWE11791.1"/>
    <property type="molecule type" value="Genomic_DNA"/>
</dbReference>
<reference evidence="2 3" key="1">
    <citation type="submission" date="2019-06" db="EMBL/GenBank/DDBJ databases">
        <title>Sequencing the genomes of 1000 actinobacteria strains.</title>
        <authorList>
            <person name="Klenk H.-P."/>
        </authorList>
    </citation>
    <scope>NUCLEOTIDE SEQUENCE [LARGE SCALE GENOMIC DNA]</scope>
    <source>
        <strain evidence="2 3">DSM 19560</strain>
    </source>
</reference>
<dbReference type="AlphaFoldDB" id="A0A561E849"/>
<feature type="transmembrane region" description="Helical" evidence="1">
    <location>
        <begin position="152"/>
        <end position="170"/>
    </location>
</feature>
<feature type="transmembrane region" description="Helical" evidence="1">
    <location>
        <begin position="268"/>
        <end position="291"/>
    </location>
</feature>
<feature type="transmembrane region" description="Helical" evidence="1">
    <location>
        <begin position="217"/>
        <end position="235"/>
    </location>
</feature>
<protein>
    <submittedName>
        <fullName evidence="2">Putative membrane protein</fullName>
    </submittedName>
</protein>
<comment type="caution">
    <text evidence="2">The sequence shown here is derived from an EMBL/GenBank/DDBJ whole genome shotgun (WGS) entry which is preliminary data.</text>
</comment>
<dbReference type="RefSeq" id="WP_145225287.1">
    <property type="nucleotide sequence ID" value="NZ_VIVQ01000001.1"/>
</dbReference>
<organism evidence="2 3">
    <name type="scientific">Rudaeicoccus suwonensis</name>
    <dbReference type="NCBI Taxonomy" id="657409"/>
    <lineage>
        <taxon>Bacteria</taxon>
        <taxon>Bacillati</taxon>
        <taxon>Actinomycetota</taxon>
        <taxon>Actinomycetes</taxon>
        <taxon>Micrococcales</taxon>
        <taxon>Dermacoccaceae</taxon>
        <taxon>Rudaeicoccus</taxon>
    </lineage>
</organism>
<accession>A0A561E849</accession>
<keyword evidence="1" id="KW-0812">Transmembrane</keyword>
<dbReference type="Pfam" id="PF09852">
    <property type="entry name" value="DUF2079"/>
    <property type="match status" value="1"/>
</dbReference>
<evidence type="ECO:0000256" key="1">
    <source>
        <dbReference type="SAM" id="Phobius"/>
    </source>
</evidence>
<keyword evidence="1" id="KW-1133">Transmembrane helix</keyword>
<dbReference type="Proteomes" id="UP000318297">
    <property type="component" value="Unassembled WGS sequence"/>
</dbReference>
<feature type="transmembrane region" description="Helical" evidence="1">
    <location>
        <begin position="103"/>
        <end position="122"/>
    </location>
</feature>
<evidence type="ECO:0000313" key="2">
    <source>
        <dbReference type="EMBL" id="TWE11791.1"/>
    </source>
</evidence>
<feature type="transmembrane region" description="Helical" evidence="1">
    <location>
        <begin position="129"/>
        <end position="146"/>
    </location>
</feature>
<proteinExistence type="predicted"/>
<evidence type="ECO:0000313" key="3">
    <source>
        <dbReference type="Proteomes" id="UP000318297"/>
    </source>
</evidence>
<gene>
    <name evidence="2" type="ORF">BKA23_0577</name>
</gene>
<keyword evidence="1" id="KW-0472">Membrane</keyword>
<dbReference type="InterPro" id="IPR018650">
    <property type="entry name" value="STSV1_Orf64"/>
</dbReference>
<dbReference type="OrthoDB" id="5240834at2"/>
<feature type="transmembrane region" description="Helical" evidence="1">
    <location>
        <begin position="20"/>
        <end position="40"/>
    </location>
</feature>